<dbReference type="InterPro" id="IPR029058">
    <property type="entry name" value="AB_hydrolase_fold"/>
</dbReference>
<keyword evidence="3" id="KW-1185">Reference proteome</keyword>
<feature type="domain" description="AB hydrolase-1" evidence="1">
    <location>
        <begin position="13"/>
        <end position="250"/>
    </location>
</feature>
<dbReference type="PANTHER" id="PTHR43798">
    <property type="entry name" value="MONOACYLGLYCEROL LIPASE"/>
    <property type="match status" value="1"/>
</dbReference>
<organism evidence="2 3">
    <name type="scientific">Leptolyngbya subtilissima DQ-A4</name>
    <dbReference type="NCBI Taxonomy" id="2933933"/>
    <lineage>
        <taxon>Bacteria</taxon>
        <taxon>Bacillati</taxon>
        <taxon>Cyanobacteriota</taxon>
        <taxon>Cyanophyceae</taxon>
        <taxon>Leptolyngbyales</taxon>
        <taxon>Leptolyngbyaceae</taxon>
        <taxon>Leptolyngbya group</taxon>
        <taxon>Leptolyngbya</taxon>
    </lineage>
</organism>
<comment type="caution">
    <text evidence="2">The sequence shown here is derived from an EMBL/GenBank/DDBJ whole genome shotgun (WGS) entry which is preliminary data.</text>
</comment>
<name>A0ABV0K7C0_9CYAN</name>
<accession>A0ABV0K7C0</accession>
<dbReference type="EMBL" id="JAMPKX010000008">
    <property type="protein sequence ID" value="MEP0948674.1"/>
    <property type="molecule type" value="Genomic_DNA"/>
</dbReference>
<keyword evidence="2" id="KW-0378">Hydrolase</keyword>
<dbReference type="GO" id="GO:0016787">
    <property type="term" value="F:hydrolase activity"/>
    <property type="evidence" value="ECO:0007669"/>
    <property type="project" value="UniProtKB-KW"/>
</dbReference>
<dbReference type="InterPro" id="IPR050266">
    <property type="entry name" value="AB_hydrolase_sf"/>
</dbReference>
<evidence type="ECO:0000259" key="1">
    <source>
        <dbReference type="Pfam" id="PF00561"/>
    </source>
</evidence>
<gene>
    <name evidence="2" type="ORF">NC992_17455</name>
</gene>
<dbReference type="PRINTS" id="PR00412">
    <property type="entry name" value="EPOXHYDRLASE"/>
</dbReference>
<dbReference type="InterPro" id="IPR000639">
    <property type="entry name" value="Epox_hydrolase-like"/>
</dbReference>
<dbReference type="Proteomes" id="UP001482513">
    <property type="component" value="Unassembled WGS sequence"/>
</dbReference>
<sequence length="283" mass="31081">MKLHCTIQGKGFPILCLHGHPGSAKTMGVFTERLSDRYQTIAPDLRGYGASQTRSPFDLDDSLTDLVELLDAQGIDRCLVLGWSLGGILAMELALRHPQRVAGLILIATAARPVGAHPPTTWLELVNTGLGSILNVIAPGNGLVRYGLGPRSLYRYLLRQHTPQAYHRLAKEGFWAYLGTSPLATRALNRALARRYNRLPDLGAIAVPCLVLCGADDCHITAQASLETADHLPRAESHCYPNTAHLLPWEIPDQLLADIDIWLRWHGAELTLRNTDSQQDKPA</sequence>
<evidence type="ECO:0000313" key="2">
    <source>
        <dbReference type="EMBL" id="MEP0948674.1"/>
    </source>
</evidence>
<dbReference type="InterPro" id="IPR000073">
    <property type="entry name" value="AB_hydrolase_1"/>
</dbReference>
<dbReference type="Pfam" id="PF00561">
    <property type="entry name" value="Abhydrolase_1"/>
    <property type="match status" value="1"/>
</dbReference>
<evidence type="ECO:0000313" key="3">
    <source>
        <dbReference type="Proteomes" id="UP001482513"/>
    </source>
</evidence>
<dbReference type="SUPFAM" id="SSF53474">
    <property type="entry name" value="alpha/beta-Hydrolases"/>
    <property type="match status" value="1"/>
</dbReference>
<dbReference type="RefSeq" id="WP_190706328.1">
    <property type="nucleotide sequence ID" value="NZ_JAMPKX010000008.1"/>
</dbReference>
<reference evidence="2 3" key="1">
    <citation type="submission" date="2022-04" db="EMBL/GenBank/DDBJ databases">
        <title>Positive selection, recombination, and allopatry shape intraspecific diversity of widespread and dominant cyanobacteria.</title>
        <authorList>
            <person name="Wei J."/>
            <person name="Shu W."/>
            <person name="Hu C."/>
        </authorList>
    </citation>
    <scope>NUCLEOTIDE SEQUENCE [LARGE SCALE GENOMIC DNA]</scope>
    <source>
        <strain evidence="2 3">DQ-A4</strain>
    </source>
</reference>
<protein>
    <submittedName>
        <fullName evidence="2">Alpha/beta hydrolase</fullName>
    </submittedName>
</protein>
<dbReference type="PRINTS" id="PR00111">
    <property type="entry name" value="ABHYDROLASE"/>
</dbReference>
<proteinExistence type="predicted"/>
<dbReference type="Gene3D" id="3.40.50.1820">
    <property type="entry name" value="alpha/beta hydrolase"/>
    <property type="match status" value="1"/>
</dbReference>